<evidence type="ECO:0000256" key="1">
    <source>
        <dbReference type="SAM" id="MobiDB-lite"/>
    </source>
</evidence>
<protein>
    <submittedName>
        <fullName evidence="3">TIGR02452 family protein</fullName>
    </submittedName>
</protein>
<dbReference type="AlphaFoldDB" id="A0A172ZI85"/>
<reference evidence="3 4" key="2">
    <citation type="journal article" date="2016" name="Int. J. Syst. Evol. Microbiol.">
        <title>Paenibacillus bovis sp. nov., isolated from raw yak (Bos grunniens) milk.</title>
        <authorList>
            <person name="Gao C."/>
            <person name="Han J."/>
            <person name="Liu Z."/>
            <person name="Xu X."/>
            <person name="Hang F."/>
            <person name="Wu Z."/>
        </authorList>
    </citation>
    <scope>NUCLEOTIDE SEQUENCE [LARGE SCALE GENOMIC DNA]</scope>
    <source>
        <strain evidence="3 4">BD3526</strain>
    </source>
</reference>
<dbReference type="InterPro" id="IPR043472">
    <property type="entry name" value="Macro_dom-like"/>
</dbReference>
<dbReference type="PIRSF" id="PIRSF014899">
    <property type="entry name" value="UCP014899"/>
    <property type="match status" value="1"/>
</dbReference>
<reference evidence="4" key="1">
    <citation type="submission" date="2015-10" db="EMBL/GenBank/DDBJ databases">
        <title>Genome of Paenibacillus bovis sp. nov.</title>
        <authorList>
            <person name="Wu Z."/>
            <person name="Gao C."/>
            <person name="Liu Z."/>
            <person name="Zheng H."/>
        </authorList>
    </citation>
    <scope>NUCLEOTIDE SEQUENCE [LARGE SCALE GENOMIC DNA]</scope>
    <source>
        <strain evidence="4">BD3526</strain>
    </source>
</reference>
<dbReference type="STRING" id="1616788.AR543_15995"/>
<accession>A0A172ZI85</accession>
<dbReference type="Pfam" id="PF10021">
    <property type="entry name" value="PARG_cat_microb"/>
    <property type="match status" value="1"/>
</dbReference>
<dbReference type="KEGG" id="pbv:AR543_15995"/>
<dbReference type="Gene3D" id="3.40.220.10">
    <property type="entry name" value="Leucine Aminopeptidase, subunit E, domain 1"/>
    <property type="match status" value="1"/>
</dbReference>
<feature type="domain" description="Microbial-type PARG catalytic" evidence="2">
    <location>
        <begin position="26"/>
        <end position="190"/>
    </location>
</feature>
<dbReference type="SUPFAM" id="SSF52949">
    <property type="entry name" value="Macro domain-like"/>
    <property type="match status" value="1"/>
</dbReference>
<feature type="compositionally biased region" description="Polar residues" evidence="1">
    <location>
        <begin position="1"/>
        <end position="17"/>
    </location>
</feature>
<keyword evidence="4" id="KW-1185">Reference proteome</keyword>
<proteinExistence type="predicted"/>
<name>A0A172ZI85_9BACL</name>
<sequence length="308" mass="35142">MTKHINSATQGVKNTQGAREIRSRWAQETLDILDNGQYINAMGETITIHNQIKYTIDHSRLYRPSELPDIQHAVEARIREQADTLDTAAIYQEIRNRIECTNESTLAAAQRLAVNEEKQHVLALNFASARNPGGGFLGGSQAQEESLARSSSLYPAIVQMEEMYKHNRQEKSCLYSDYMIYSPDVTIFREDQGQLRDQPYQVSMITAPAVNAGVVREREPEREHEIELVMKQRIRYILATANEQGEENLILGAYGCGVFRNRPEEVARWFHDILFKEGYGLLFYKIVFAILDRSKTGGVMTAFQTVFE</sequence>
<dbReference type="OrthoDB" id="9806181at2"/>
<dbReference type="EMBL" id="CP013023">
    <property type="protein sequence ID" value="ANF97355.1"/>
    <property type="molecule type" value="Genomic_DNA"/>
</dbReference>
<evidence type="ECO:0000313" key="4">
    <source>
        <dbReference type="Proteomes" id="UP000078148"/>
    </source>
</evidence>
<dbReference type="InterPro" id="IPR019261">
    <property type="entry name" value="PARG_cat_microbial"/>
</dbReference>
<feature type="region of interest" description="Disordered" evidence="1">
    <location>
        <begin position="1"/>
        <end position="20"/>
    </location>
</feature>
<dbReference type="RefSeq" id="WP_060535466.1">
    <property type="nucleotide sequence ID" value="NZ_CP013023.1"/>
</dbReference>
<dbReference type="Proteomes" id="UP000078148">
    <property type="component" value="Chromosome"/>
</dbReference>
<organism evidence="3 4">
    <name type="scientific">Paenibacillus bovis</name>
    <dbReference type="NCBI Taxonomy" id="1616788"/>
    <lineage>
        <taxon>Bacteria</taxon>
        <taxon>Bacillati</taxon>
        <taxon>Bacillota</taxon>
        <taxon>Bacilli</taxon>
        <taxon>Bacillales</taxon>
        <taxon>Paenibacillaceae</taxon>
        <taxon>Paenibacillus</taxon>
    </lineage>
</organism>
<dbReference type="PANTHER" id="PTHR35596">
    <property type="entry name" value="DUF2263 DOMAIN-CONTAINING PROTEIN"/>
    <property type="match status" value="1"/>
</dbReference>
<dbReference type="PANTHER" id="PTHR35596:SF1">
    <property type="entry name" value="MICROBIAL-TYPE PARG CATALYTIC DOMAIN-CONTAINING PROTEIN"/>
    <property type="match status" value="1"/>
</dbReference>
<gene>
    <name evidence="3" type="ORF">AR543_15995</name>
</gene>
<dbReference type="NCBIfam" id="TIGR02452">
    <property type="entry name" value="TIGR02452 family protein"/>
    <property type="match status" value="1"/>
</dbReference>
<evidence type="ECO:0000259" key="2">
    <source>
        <dbReference type="Pfam" id="PF10021"/>
    </source>
</evidence>
<evidence type="ECO:0000313" key="3">
    <source>
        <dbReference type="EMBL" id="ANF97355.1"/>
    </source>
</evidence>
<dbReference type="InterPro" id="IPR012664">
    <property type="entry name" value="CHP02452"/>
</dbReference>